<evidence type="ECO:0000313" key="2">
    <source>
        <dbReference type="EMBL" id="RFC83475.1"/>
    </source>
</evidence>
<name>A0A371YPR7_9GAMM</name>
<keyword evidence="4" id="KW-1185">Reference proteome</keyword>
<dbReference type="AlphaFoldDB" id="A0A371YPR7"/>
<evidence type="ECO:0000313" key="4">
    <source>
        <dbReference type="Proteomes" id="UP001595455"/>
    </source>
</evidence>
<comment type="caution">
    <text evidence="2">The sequence shown here is derived from an EMBL/GenBank/DDBJ whole genome shotgun (WGS) entry which is preliminary data.</text>
</comment>
<protein>
    <submittedName>
        <fullName evidence="2">Uncharacterized protein</fullName>
    </submittedName>
</protein>
<reference evidence="2 3" key="2">
    <citation type="submission" date="2018-08" db="EMBL/GenBank/DDBJ databases">
        <title>The draft genome of Acinetobacter sichuanensis strain WCHAc060041.</title>
        <authorList>
            <person name="Qin J."/>
            <person name="Feng Y."/>
            <person name="Zong Z."/>
        </authorList>
    </citation>
    <scope>NUCLEOTIDE SEQUENCE [LARGE SCALE GENOMIC DNA]</scope>
    <source>
        <strain evidence="2 3">WCHAc060041</strain>
    </source>
</reference>
<gene>
    <name evidence="1" type="ORF">ACFODO_09665</name>
    <name evidence="2" type="ORF">C9E89_010800</name>
</gene>
<dbReference type="Proteomes" id="UP000240957">
    <property type="component" value="Unassembled WGS sequence"/>
</dbReference>
<dbReference type="EMBL" id="JBHRSF010000030">
    <property type="protein sequence ID" value="MFC2995530.1"/>
    <property type="molecule type" value="Genomic_DNA"/>
</dbReference>
<organism evidence="2 3">
    <name type="scientific">Acinetobacter sichuanensis</name>
    <dbReference type="NCBI Taxonomy" id="2136183"/>
    <lineage>
        <taxon>Bacteria</taxon>
        <taxon>Pseudomonadati</taxon>
        <taxon>Pseudomonadota</taxon>
        <taxon>Gammaproteobacteria</taxon>
        <taxon>Moraxellales</taxon>
        <taxon>Moraxellaceae</taxon>
        <taxon>Acinetobacter</taxon>
    </lineage>
</organism>
<accession>A0A371YPR7</accession>
<dbReference type="RefSeq" id="WP_107008363.1">
    <property type="nucleotide sequence ID" value="NZ_JBHRSF010000030.1"/>
</dbReference>
<proteinExistence type="predicted"/>
<reference evidence="1" key="1">
    <citation type="journal article" date="2014" name="Int. J. Syst. Evol. Microbiol.">
        <title>Complete genome of a new Firmicutes species belonging to the dominant human colonic microbiota ('Ruminococcus bicirculans') reveals two chromosomes and a selective capacity to utilize plant glucans.</title>
        <authorList>
            <consortium name="NISC Comparative Sequencing Program"/>
            <person name="Wegmann U."/>
            <person name="Louis P."/>
            <person name="Goesmann A."/>
            <person name="Henrissat B."/>
            <person name="Duncan S.H."/>
            <person name="Flint H.J."/>
        </authorList>
    </citation>
    <scope>NUCLEOTIDE SEQUENCE</scope>
    <source>
        <strain evidence="1">KCTC 62575</strain>
    </source>
</reference>
<dbReference type="EMBL" id="PYIX02000016">
    <property type="protein sequence ID" value="RFC83475.1"/>
    <property type="molecule type" value="Genomic_DNA"/>
</dbReference>
<sequence>MKSEEYKRNKDRFQKLLRTVSEISKSELAPFLDHKKFLHSTLFHQIAVFAAMHYKEHSDSTPIMQVLDFTKLKGTEYLKAVRWFEYRTGTCFFIEDNKLKKSKSNTLLDENYQMFGEFLKTYKGPLPEIKSHKAEIEEDYIEKYKKYSKEPRDEFDLIENTSMKIGGRTVFGGYGTGKKR</sequence>
<reference evidence="1" key="4">
    <citation type="submission" date="2024-09" db="EMBL/GenBank/DDBJ databases">
        <authorList>
            <person name="Sun Q."/>
            <person name="Mori K."/>
        </authorList>
    </citation>
    <scope>NUCLEOTIDE SEQUENCE</scope>
    <source>
        <strain evidence="1">KCTC 62575</strain>
    </source>
</reference>
<evidence type="ECO:0000313" key="1">
    <source>
        <dbReference type="EMBL" id="MFC2995530.1"/>
    </source>
</evidence>
<dbReference type="Proteomes" id="UP001595455">
    <property type="component" value="Unassembled WGS sequence"/>
</dbReference>
<reference evidence="4" key="3">
    <citation type="journal article" date="2019" name="Int. J. Syst. Evol. Microbiol.">
        <title>The Global Catalogue of Microorganisms (GCM) 10K type strain sequencing project: providing services to taxonomists for standard genome sequencing and annotation.</title>
        <authorList>
            <consortium name="The Broad Institute Genomics Platform"/>
            <consortium name="The Broad Institute Genome Sequencing Center for Infectious Disease"/>
            <person name="Wu L."/>
            <person name="Ma J."/>
        </authorList>
    </citation>
    <scope>NUCLEOTIDE SEQUENCE [LARGE SCALE GENOMIC DNA]</scope>
    <source>
        <strain evidence="4">KCTC 62575</strain>
    </source>
</reference>
<evidence type="ECO:0000313" key="3">
    <source>
        <dbReference type="Proteomes" id="UP000240957"/>
    </source>
</evidence>